<dbReference type="EMBL" id="LVVT01000001">
    <property type="protein sequence ID" value="TQS84517.1"/>
    <property type="molecule type" value="Genomic_DNA"/>
</dbReference>
<protein>
    <recommendedName>
        <fullName evidence="1">HMA domain-containing protein</fullName>
    </recommendedName>
</protein>
<accession>A0A8J8PH28</accession>
<dbReference type="Gene3D" id="3.30.70.100">
    <property type="match status" value="1"/>
</dbReference>
<dbReference type="PROSITE" id="PS50846">
    <property type="entry name" value="HMA_2"/>
    <property type="match status" value="1"/>
</dbReference>
<reference evidence="2" key="1">
    <citation type="submission" date="2016-03" db="EMBL/GenBank/DDBJ databases">
        <authorList>
            <person name="Borrel G."/>
            <person name="Mccann A."/>
            <person name="O'Toole P.W."/>
        </authorList>
    </citation>
    <scope>NUCLEOTIDE SEQUENCE</scope>
    <source>
        <strain evidence="2">183</strain>
    </source>
</reference>
<dbReference type="GO" id="GO:0006825">
    <property type="term" value="P:copper ion transport"/>
    <property type="evidence" value="ECO:0007669"/>
    <property type="project" value="InterPro"/>
</dbReference>
<proteinExistence type="predicted"/>
<dbReference type="AlphaFoldDB" id="A0A8J8PH28"/>
<sequence>MIGGTVFQVTGMTCSHCEASVEKAVSAIDGIKAVKANASKGEIKVKGDLTEEVVKKIKEAVSEAGFSVKD</sequence>
<evidence type="ECO:0000259" key="1">
    <source>
        <dbReference type="PROSITE" id="PS50846"/>
    </source>
</evidence>
<evidence type="ECO:0000313" key="2">
    <source>
        <dbReference type="EMBL" id="TQS84517.1"/>
    </source>
</evidence>
<dbReference type="RefSeq" id="WP_400203434.1">
    <property type="nucleotide sequence ID" value="NZ_CAYAYE010000029.1"/>
</dbReference>
<gene>
    <name evidence="2" type="ORF">A3207_00280</name>
</gene>
<dbReference type="InterPro" id="IPR036163">
    <property type="entry name" value="HMA_dom_sf"/>
</dbReference>
<evidence type="ECO:0000313" key="3">
    <source>
        <dbReference type="Proteomes" id="UP000752814"/>
    </source>
</evidence>
<dbReference type="Proteomes" id="UP000752814">
    <property type="component" value="Unassembled WGS sequence"/>
</dbReference>
<dbReference type="Pfam" id="PF00403">
    <property type="entry name" value="HMA"/>
    <property type="match status" value="1"/>
</dbReference>
<organism evidence="2 3">
    <name type="scientific">Candidatus Methanomassiliicoccus intestinalis</name>
    <dbReference type="NCBI Taxonomy" id="1406512"/>
    <lineage>
        <taxon>Archaea</taxon>
        <taxon>Methanobacteriati</taxon>
        <taxon>Thermoplasmatota</taxon>
        <taxon>Thermoplasmata</taxon>
        <taxon>Methanomassiliicoccales</taxon>
        <taxon>Methanomassiliicoccaceae</taxon>
        <taxon>Methanomassiliicoccus</taxon>
    </lineage>
</organism>
<dbReference type="SUPFAM" id="SSF55008">
    <property type="entry name" value="HMA, heavy metal-associated domain"/>
    <property type="match status" value="1"/>
</dbReference>
<feature type="domain" description="HMA" evidence="1">
    <location>
        <begin position="3"/>
        <end position="69"/>
    </location>
</feature>
<dbReference type="GO" id="GO:0005507">
    <property type="term" value="F:copper ion binding"/>
    <property type="evidence" value="ECO:0007669"/>
    <property type="project" value="InterPro"/>
</dbReference>
<dbReference type="InterPro" id="IPR000428">
    <property type="entry name" value="Cu-bd"/>
</dbReference>
<name>A0A8J8PH28_9ARCH</name>
<comment type="caution">
    <text evidence="2">The sequence shown here is derived from an EMBL/GenBank/DDBJ whole genome shotgun (WGS) entry which is preliminary data.</text>
</comment>
<dbReference type="CDD" id="cd00371">
    <property type="entry name" value="HMA"/>
    <property type="match status" value="1"/>
</dbReference>
<dbReference type="InterPro" id="IPR006121">
    <property type="entry name" value="HMA_dom"/>
</dbReference>
<dbReference type="PRINTS" id="PR00944">
    <property type="entry name" value="CUEXPORT"/>
</dbReference>